<keyword evidence="3" id="KW-1185">Reference proteome</keyword>
<keyword evidence="1" id="KW-1133">Transmembrane helix</keyword>
<evidence type="ECO:0000313" key="3">
    <source>
        <dbReference type="Proteomes" id="UP001141434"/>
    </source>
</evidence>
<feature type="transmembrane region" description="Helical" evidence="1">
    <location>
        <begin position="56"/>
        <end position="78"/>
    </location>
</feature>
<organism evidence="2 3">
    <name type="scientific">Penicillium alfredii</name>
    <dbReference type="NCBI Taxonomy" id="1506179"/>
    <lineage>
        <taxon>Eukaryota</taxon>
        <taxon>Fungi</taxon>
        <taxon>Dikarya</taxon>
        <taxon>Ascomycota</taxon>
        <taxon>Pezizomycotina</taxon>
        <taxon>Eurotiomycetes</taxon>
        <taxon>Eurotiomycetidae</taxon>
        <taxon>Eurotiales</taxon>
        <taxon>Aspergillaceae</taxon>
        <taxon>Penicillium</taxon>
    </lineage>
</organism>
<gene>
    <name evidence="2" type="ORF">NUU61_006696</name>
</gene>
<dbReference type="AlphaFoldDB" id="A0A9W9F1N3"/>
<feature type="transmembrane region" description="Helical" evidence="1">
    <location>
        <begin position="90"/>
        <end position="114"/>
    </location>
</feature>
<dbReference type="GeneID" id="81396392"/>
<reference evidence="2" key="1">
    <citation type="submission" date="2022-11" db="EMBL/GenBank/DDBJ databases">
        <authorList>
            <person name="Petersen C."/>
        </authorList>
    </citation>
    <scope>NUCLEOTIDE SEQUENCE</scope>
    <source>
        <strain evidence="2">IBT 34128</strain>
    </source>
</reference>
<dbReference type="Pfam" id="PF12716">
    <property type="entry name" value="Apq12"/>
    <property type="match status" value="1"/>
</dbReference>
<dbReference type="OrthoDB" id="3559694at2759"/>
<accession>A0A9W9F1N3</accession>
<keyword evidence="1" id="KW-0812">Transmembrane</keyword>
<keyword evidence="1" id="KW-0472">Membrane</keyword>
<protein>
    <submittedName>
        <fullName evidence="2">Nuclear pore assembly and biogenesis protein APQ12</fullName>
    </submittedName>
</protein>
<comment type="caution">
    <text evidence="2">The sequence shown here is derived from an EMBL/GenBank/DDBJ whole genome shotgun (WGS) entry which is preliminary data.</text>
</comment>
<sequence>MDFLPENLQTLLQHPSINYLRTSTQAQVTTHLANLRTAYVQPCLIEPLSSFLASTASWSTAAMPDLVTVVLLGVLLLISLRILDYARRLIMFWVVLALRLVFWGTLLGFAWYVYRVGVENAGRDLGWLWGIVLGFVEDFQARSAAAAANANANANAANAGSGPGVGAAWGAGRGANRGSSWGW</sequence>
<evidence type="ECO:0000313" key="2">
    <source>
        <dbReference type="EMBL" id="KAJ5091826.1"/>
    </source>
</evidence>
<dbReference type="Proteomes" id="UP001141434">
    <property type="component" value="Unassembled WGS sequence"/>
</dbReference>
<proteinExistence type="predicted"/>
<dbReference type="RefSeq" id="XP_056510023.1">
    <property type="nucleotide sequence ID" value="XM_056657223.1"/>
</dbReference>
<evidence type="ECO:0000256" key="1">
    <source>
        <dbReference type="SAM" id="Phobius"/>
    </source>
</evidence>
<name>A0A9W9F1N3_9EURO</name>
<reference evidence="2" key="2">
    <citation type="journal article" date="2023" name="IMA Fungus">
        <title>Comparative genomic study of the Penicillium genus elucidates a diverse pangenome and 15 lateral gene transfer events.</title>
        <authorList>
            <person name="Petersen C."/>
            <person name="Sorensen T."/>
            <person name="Nielsen M.R."/>
            <person name="Sondergaard T.E."/>
            <person name="Sorensen J.L."/>
            <person name="Fitzpatrick D.A."/>
            <person name="Frisvad J.C."/>
            <person name="Nielsen K.L."/>
        </authorList>
    </citation>
    <scope>NUCLEOTIDE SEQUENCE</scope>
    <source>
        <strain evidence="2">IBT 34128</strain>
    </source>
</reference>
<dbReference type="EMBL" id="JAPMSZ010000009">
    <property type="protein sequence ID" value="KAJ5091826.1"/>
    <property type="molecule type" value="Genomic_DNA"/>
</dbReference>
<dbReference type="InterPro" id="IPR024316">
    <property type="entry name" value="APQ12"/>
</dbReference>